<accession>A0A4W5NYH1</accession>
<dbReference type="InterPro" id="IPR006035">
    <property type="entry name" value="Ureohydrolase"/>
</dbReference>
<evidence type="ECO:0000256" key="3">
    <source>
        <dbReference type="PROSITE-ProRule" id="PRU00742"/>
    </source>
</evidence>
<evidence type="ECO:0000313" key="5">
    <source>
        <dbReference type="Proteomes" id="UP000314982"/>
    </source>
</evidence>
<dbReference type="PANTHER" id="PTHR11358:SF26">
    <property type="entry name" value="GUANIDINO ACID HYDROLASE, MITOCHONDRIAL"/>
    <property type="match status" value="1"/>
</dbReference>
<dbReference type="GeneTree" id="ENSGT00950000183195"/>
<reference evidence="4" key="3">
    <citation type="submission" date="2025-09" db="UniProtKB">
        <authorList>
            <consortium name="Ensembl"/>
        </authorList>
    </citation>
    <scope>IDENTIFICATION</scope>
</reference>
<dbReference type="Proteomes" id="UP000314982">
    <property type="component" value="Unassembled WGS sequence"/>
</dbReference>
<dbReference type="SUPFAM" id="SSF52768">
    <property type="entry name" value="Arginase/deacetylase"/>
    <property type="match status" value="1"/>
</dbReference>
<dbReference type="AlphaFoldDB" id="A0A4W5NYH1"/>
<dbReference type="Gene3D" id="3.40.800.10">
    <property type="entry name" value="Ureohydrolase domain"/>
    <property type="match status" value="1"/>
</dbReference>
<dbReference type="InterPro" id="IPR023696">
    <property type="entry name" value="Ureohydrolase_dom_sf"/>
</dbReference>
<evidence type="ECO:0000313" key="4">
    <source>
        <dbReference type="Ensembl" id="ENSHHUP00000054863.1"/>
    </source>
</evidence>
<comment type="similarity">
    <text evidence="3">Belongs to the arginase family.</text>
</comment>
<organism evidence="4 5">
    <name type="scientific">Hucho hucho</name>
    <name type="common">huchen</name>
    <dbReference type="NCBI Taxonomy" id="62062"/>
    <lineage>
        <taxon>Eukaryota</taxon>
        <taxon>Metazoa</taxon>
        <taxon>Chordata</taxon>
        <taxon>Craniata</taxon>
        <taxon>Vertebrata</taxon>
        <taxon>Euteleostomi</taxon>
        <taxon>Actinopterygii</taxon>
        <taxon>Neopterygii</taxon>
        <taxon>Teleostei</taxon>
        <taxon>Protacanthopterygii</taxon>
        <taxon>Salmoniformes</taxon>
        <taxon>Salmonidae</taxon>
        <taxon>Salmoninae</taxon>
        <taxon>Hucho</taxon>
    </lineage>
</organism>
<dbReference type="PROSITE" id="PS51409">
    <property type="entry name" value="ARGINASE_2"/>
    <property type="match status" value="1"/>
</dbReference>
<evidence type="ECO:0000256" key="1">
    <source>
        <dbReference type="ARBA" id="ARBA00022723"/>
    </source>
</evidence>
<proteinExistence type="inferred from homology"/>
<sequence>PLTITITGDVSIFGGGYDICASVTFSLVSNKLCLLQAIFGHRQIRAGSAMLRIYNSGTRAVPYESLMVADTGYVNVYEAYRTIVATGFIHLTIGGDHTIAYRILQAVAEKHGPVGLIHVDAQDWPGTPFRHCEEKGLLDCKRVVQIDLCGTGYSPEAYEWSRGQGFRVVHVEECCFKSLAPLMAEIRTQMGTRPFYLSFEILGNPALDPAFAPGTGMPETAGLTHTHTSKKIPVFCDPVEVSPPYDTRGTVLNKLRMVCTAVDTVY</sequence>
<dbReference type="GO" id="GO:0008783">
    <property type="term" value="F:agmatinase activity"/>
    <property type="evidence" value="ECO:0007669"/>
    <property type="project" value="TreeGrafter"/>
</dbReference>
<keyword evidence="5" id="KW-1185">Reference proteome</keyword>
<dbReference type="Pfam" id="PF00491">
    <property type="entry name" value="Arginase"/>
    <property type="match status" value="1"/>
</dbReference>
<reference evidence="4" key="2">
    <citation type="submission" date="2025-08" db="UniProtKB">
        <authorList>
            <consortium name="Ensembl"/>
        </authorList>
    </citation>
    <scope>IDENTIFICATION</scope>
</reference>
<dbReference type="GO" id="GO:0046872">
    <property type="term" value="F:metal ion binding"/>
    <property type="evidence" value="ECO:0007669"/>
    <property type="project" value="UniProtKB-KW"/>
</dbReference>
<protein>
    <submittedName>
        <fullName evidence="4">Agmatinase (putative)</fullName>
    </submittedName>
</protein>
<reference evidence="5" key="1">
    <citation type="submission" date="2018-06" db="EMBL/GenBank/DDBJ databases">
        <title>Genome assembly of Danube salmon.</title>
        <authorList>
            <person name="Macqueen D.J."/>
            <person name="Gundappa M.K."/>
        </authorList>
    </citation>
    <scope>NUCLEOTIDE SEQUENCE [LARGE SCALE GENOMIC DNA]</scope>
</reference>
<dbReference type="STRING" id="62062.ENSHHUP00000054863"/>
<keyword evidence="2" id="KW-0378">Hydrolase</keyword>
<dbReference type="GO" id="GO:0033389">
    <property type="term" value="P:putrescine biosynthetic process from arginine, via agmatine"/>
    <property type="evidence" value="ECO:0007669"/>
    <property type="project" value="TreeGrafter"/>
</dbReference>
<evidence type="ECO:0000256" key="2">
    <source>
        <dbReference type="ARBA" id="ARBA00022801"/>
    </source>
</evidence>
<dbReference type="PANTHER" id="PTHR11358">
    <property type="entry name" value="ARGINASE/AGMATINASE"/>
    <property type="match status" value="1"/>
</dbReference>
<keyword evidence="1" id="KW-0479">Metal-binding</keyword>
<name>A0A4W5NYH1_9TELE</name>
<dbReference type="Ensembl" id="ENSHHUT00000056763.1">
    <property type="protein sequence ID" value="ENSHHUP00000054863.1"/>
    <property type="gene ID" value="ENSHHUG00000032880.1"/>
</dbReference>